<evidence type="ECO:0000256" key="2">
    <source>
        <dbReference type="ARBA" id="ARBA00022723"/>
    </source>
</evidence>
<gene>
    <name evidence="5" type="ORF">ENH89_05755</name>
</gene>
<dbReference type="Proteomes" id="UP000885680">
    <property type="component" value="Unassembled WGS sequence"/>
</dbReference>
<dbReference type="InterPro" id="IPR036849">
    <property type="entry name" value="Enolase-like_C_sf"/>
</dbReference>
<dbReference type="GO" id="GO:0016052">
    <property type="term" value="P:carbohydrate catabolic process"/>
    <property type="evidence" value="ECO:0007669"/>
    <property type="project" value="TreeGrafter"/>
</dbReference>
<dbReference type="EMBL" id="DRGN01000073">
    <property type="protein sequence ID" value="HET99861.1"/>
    <property type="molecule type" value="Genomic_DNA"/>
</dbReference>
<evidence type="ECO:0000313" key="6">
    <source>
        <dbReference type="Proteomes" id="UP000885680"/>
    </source>
</evidence>
<feature type="domain" description="Enolase C-terminal" evidence="4">
    <location>
        <begin position="19"/>
        <end position="121"/>
    </location>
</feature>
<evidence type="ECO:0000259" key="4">
    <source>
        <dbReference type="Pfam" id="PF13378"/>
    </source>
</evidence>
<dbReference type="GO" id="GO:0016836">
    <property type="term" value="F:hydro-lyase activity"/>
    <property type="evidence" value="ECO:0007669"/>
    <property type="project" value="TreeGrafter"/>
</dbReference>
<evidence type="ECO:0000313" key="5">
    <source>
        <dbReference type="EMBL" id="HET99861.1"/>
    </source>
</evidence>
<dbReference type="PANTHER" id="PTHR13794:SF58">
    <property type="entry name" value="MITOCHONDRIAL ENOLASE SUPERFAMILY MEMBER 1"/>
    <property type="match status" value="1"/>
</dbReference>
<dbReference type="InterPro" id="IPR046945">
    <property type="entry name" value="RHMD-like"/>
</dbReference>
<organism evidence="5 6">
    <name type="scientific">Aurantimonas coralicida</name>
    <dbReference type="NCBI Taxonomy" id="182270"/>
    <lineage>
        <taxon>Bacteria</taxon>
        <taxon>Pseudomonadati</taxon>
        <taxon>Pseudomonadota</taxon>
        <taxon>Alphaproteobacteria</taxon>
        <taxon>Hyphomicrobiales</taxon>
        <taxon>Aurantimonadaceae</taxon>
        <taxon>Aurantimonas</taxon>
    </lineage>
</organism>
<dbReference type="SUPFAM" id="SSF51604">
    <property type="entry name" value="Enolase C-terminal domain-like"/>
    <property type="match status" value="1"/>
</dbReference>
<dbReference type="AlphaFoldDB" id="A0A9C9NDJ2"/>
<keyword evidence="3" id="KW-0460">Magnesium</keyword>
<dbReference type="Pfam" id="PF13378">
    <property type="entry name" value="MR_MLE_C"/>
    <property type="match status" value="1"/>
</dbReference>
<dbReference type="PANTHER" id="PTHR13794">
    <property type="entry name" value="ENOLASE SUPERFAMILY, MANDELATE RACEMASE"/>
    <property type="match status" value="1"/>
</dbReference>
<protein>
    <recommendedName>
        <fullName evidence="4">Enolase C-terminal domain-containing protein</fullName>
    </recommendedName>
</protein>
<comment type="cofactor">
    <cofactor evidence="1">
        <name>Mg(2+)</name>
        <dbReference type="ChEBI" id="CHEBI:18420"/>
    </cofactor>
</comment>
<evidence type="ECO:0000256" key="3">
    <source>
        <dbReference type="ARBA" id="ARBA00022842"/>
    </source>
</evidence>
<comment type="caution">
    <text evidence="5">The sequence shown here is derived from an EMBL/GenBank/DDBJ whole genome shotgun (WGS) entry which is preliminary data.</text>
</comment>
<accession>A0A9C9NDJ2</accession>
<evidence type="ECO:0000256" key="1">
    <source>
        <dbReference type="ARBA" id="ARBA00001946"/>
    </source>
</evidence>
<proteinExistence type="predicted"/>
<dbReference type="InterPro" id="IPR029065">
    <property type="entry name" value="Enolase_C-like"/>
</dbReference>
<sequence>MSGAAPASRWPHARWKATADVCEFIEQQSLDILQPNVTYCGGFTEARKVAHLAQIYNIPIANGGGWPLFNMHLLAGMMNGWIVEWHLGMVAVGETLFTDGPKPKDGWTDIPDYSGLGLTLDCAAWADSGIALD</sequence>
<dbReference type="Gene3D" id="3.20.20.120">
    <property type="entry name" value="Enolase-like C-terminal domain"/>
    <property type="match status" value="1"/>
</dbReference>
<keyword evidence="2" id="KW-0479">Metal-binding</keyword>
<reference evidence="5" key="1">
    <citation type="journal article" date="2020" name="mSystems">
        <title>Genome- and Community-Level Interaction Insights into Carbon Utilization and Element Cycling Functions of Hydrothermarchaeota in Hydrothermal Sediment.</title>
        <authorList>
            <person name="Zhou Z."/>
            <person name="Liu Y."/>
            <person name="Xu W."/>
            <person name="Pan J."/>
            <person name="Luo Z.H."/>
            <person name="Li M."/>
        </authorList>
    </citation>
    <scope>NUCLEOTIDE SEQUENCE</scope>
    <source>
        <strain evidence="5">HyVt-347</strain>
    </source>
</reference>
<name>A0A9C9NDJ2_9HYPH</name>
<dbReference type="GO" id="GO:0000287">
    <property type="term" value="F:magnesium ion binding"/>
    <property type="evidence" value="ECO:0007669"/>
    <property type="project" value="TreeGrafter"/>
</dbReference>